<dbReference type="KEGG" id="dqu:106740663"/>
<feature type="transmembrane region" description="Helical" evidence="10">
    <location>
        <begin position="86"/>
        <end position="104"/>
    </location>
</feature>
<gene>
    <name evidence="12" type="primary">LOC106740663</name>
</gene>
<feature type="transmembrane region" description="Helical" evidence="10">
    <location>
        <begin position="310"/>
        <end position="329"/>
    </location>
</feature>
<evidence type="ECO:0000256" key="4">
    <source>
        <dbReference type="ARBA" id="ARBA00022692"/>
    </source>
</evidence>
<dbReference type="GO" id="GO:0007165">
    <property type="term" value="P:signal transduction"/>
    <property type="evidence" value="ECO:0007669"/>
    <property type="project" value="UniProtKB-KW"/>
</dbReference>
<dbReference type="PANTHER" id="PTHR21137:SF35">
    <property type="entry name" value="ODORANT RECEPTOR 19A-RELATED"/>
    <property type="match status" value="1"/>
</dbReference>
<dbReference type="GO" id="GO:0004984">
    <property type="term" value="F:olfactory receptor activity"/>
    <property type="evidence" value="ECO:0007669"/>
    <property type="project" value="InterPro"/>
</dbReference>
<keyword evidence="6 10" id="KW-1133">Transmembrane helix</keyword>
<feature type="transmembrane region" description="Helical" evidence="10">
    <location>
        <begin position="138"/>
        <end position="160"/>
    </location>
</feature>
<feature type="transmembrane region" description="Helical" evidence="10">
    <location>
        <begin position="51"/>
        <end position="74"/>
    </location>
</feature>
<dbReference type="Proteomes" id="UP000515204">
    <property type="component" value="Unplaced"/>
</dbReference>
<dbReference type="Pfam" id="PF02949">
    <property type="entry name" value="7tm_6"/>
    <property type="match status" value="1"/>
</dbReference>
<comment type="subcellular location">
    <subcellularLocation>
        <location evidence="1 10">Cell membrane</location>
        <topology evidence="1 10">Multi-pass membrane protein</topology>
    </subcellularLocation>
</comment>
<dbReference type="AlphaFoldDB" id="A0A6P3WNJ0"/>
<dbReference type="GO" id="GO:0005549">
    <property type="term" value="F:odorant binding"/>
    <property type="evidence" value="ECO:0007669"/>
    <property type="project" value="InterPro"/>
</dbReference>
<dbReference type="PANTHER" id="PTHR21137">
    <property type="entry name" value="ODORANT RECEPTOR"/>
    <property type="match status" value="1"/>
</dbReference>
<comment type="similarity">
    <text evidence="10">Belongs to the insect chemoreceptor superfamily. Heteromeric odorant receptor channel (TC 1.A.69) family.</text>
</comment>
<evidence type="ECO:0000256" key="5">
    <source>
        <dbReference type="ARBA" id="ARBA00022725"/>
    </source>
</evidence>
<evidence type="ECO:0000256" key="2">
    <source>
        <dbReference type="ARBA" id="ARBA00022475"/>
    </source>
</evidence>
<evidence type="ECO:0000256" key="6">
    <source>
        <dbReference type="ARBA" id="ARBA00022989"/>
    </source>
</evidence>
<dbReference type="GO" id="GO:0005886">
    <property type="term" value="C:plasma membrane"/>
    <property type="evidence" value="ECO:0007669"/>
    <property type="project" value="UniProtKB-SubCell"/>
</dbReference>
<dbReference type="RefSeq" id="XP_014467412.1">
    <property type="nucleotide sequence ID" value="XM_014611926.1"/>
</dbReference>
<keyword evidence="8 10" id="KW-0675">Receptor</keyword>
<evidence type="ECO:0000256" key="3">
    <source>
        <dbReference type="ARBA" id="ARBA00022606"/>
    </source>
</evidence>
<evidence type="ECO:0000256" key="8">
    <source>
        <dbReference type="ARBA" id="ARBA00023170"/>
    </source>
</evidence>
<dbReference type="GeneID" id="106740663"/>
<keyword evidence="5 10" id="KW-0552">Olfaction</keyword>
<evidence type="ECO:0000256" key="9">
    <source>
        <dbReference type="ARBA" id="ARBA00023224"/>
    </source>
</evidence>
<keyword evidence="3 10" id="KW-0716">Sensory transduction</keyword>
<protein>
    <recommendedName>
        <fullName evidence="10">Odorant receptor</fullName>
    </recommendedName>
</protein>
<keyword evidence="9 10" id="KW-0807">Transducer</keyword>
<keyword evidence="11" id="KW-1185">Reference proteome</keyword>
<keyword evidence="2" id="KW-1003">Cell membrane</keyword>
<dbReference type="OrthoDB" id="7540137at2759"/>
<dbReference type="InterPro" id="IPR004117">
    <property type="entry name" value="7tm6_olfct_rcpt"/>
</dbReference>
<keyword evidence="7 10" id="KW-0472">Membrane</keyword>
<name>A0A6P3WNJ0_DINQU</name>
<keyword evidence="4 10" id="KW-0812">Transmembrane</keyword>
<accession>A0A6P3WNJ0</accession>
<evidence type="ECO:0000256" key="10">
    <source>
        <dbReference type="RuleBase" id="RU351113"/>
    </source>
</evidence>
<organism evidence="11 12">
    <name type="scientific">Dinoponera quadriceps</name>
    <name type="common">South American ant</name>
    <dbReference type="NCBI Taxonomy" id="609295"/>
    <lineage>
        <taxon>Eukaryota</taxon>
        <taxon>Metazoa</taxon>
        <taxon>Ecdysozoa</taxon>
        <taxon>Arthropoda</taxon>
        <taxon>Hexapoda</taxon>
        <taxon>Insecta</taxon>
        <taxon>Pterygota</taxon>
        <taxon>Neoptera</taxon>
        <taxon>Endopterygota</taxon>
        <taxon>Hymenoptera</taxon>
        <taxon>Apocrita</taxon>
        <taxon>Aculeata</taxon>
        <taxon>Formicoidea</taxon>
        <taxon>Formicidae</taxon>
        <taxon>Ponerinae</taxon>
        <taxon>Ponerini</taxon>
        <taxon>Dinoponera</taxon>
    </lineage>
</organism>
<comment type="caution">
    <text evidence="10">Lacks conserved residue(s) required for the propagation of feature annotation.</text>
</comment>
<reference evidence="12" key="1">
    <citation type="submission" date="2025-08" db="UniProtKB">
        <authorList>
            <consortium name="RefSeq"/>
        </authorList>
    </citation>
    <scope>IDENTIFICATION</scope>
</reference>
<evidence type="ECO:0000313" key="11">
    <source>
        <dbReference type="Proteomes" id="UP000515204"/>
    </source>
</evidence>
<sequence length="405" mass="46607">MSTSNDRTLFRNLNYRSDIEYVVKVAKTLLTPVGIWPLYRGNSTSDRIKTFLQTSVIFSLMCFLLVPHVIYTFFDAEDLTKYMKVIAAQVFSLLAIIKFWTIIINREGIRYCLQQMEIQYRDVECEEDRLVMMKNAKIGRLFTVIFVGLSYGGALPYHIIMPLLADRIVKEDNTTQIPLPYLSDYIFFVVENSPFYEILFVSQILISSIILSTNCGVYSLIANCVMHSCCLFEVVRRQIGMVLNDGTNHLHERLGRVIENHMRAIRFAEMIEKSLNVVFLCEMVGCTVIICFLEFGVIKEWEDGEILGMSTYFVLMTSMFVNVYIITFIGDRLKKESEKVGESSYYIEWYALPTKIVSDLILMMTRSSRPSTLTAAKIFDLSLQGFCEVCKTSAAYFNFIRALTV</sequence>
<feature type="transmembrane region" description="Helical" evidence="10">
    <location>
        <begin position="275"/>
        <end position="298"/>
    </location>
</feature>
<proteinExistence type="inferred from homology"/>
<evidence type="ECO:0000313" key="12">
    <source>
        <dbReference type="RefSeq" id="XP_014467412.1"/>
    </source>
</evidence>
<feature type="transmembrane region" description="Helical" evidence="10">
    <location>
        <begin position="198"/>
        <end position="221"/>
    </location>
</feature>
<evidence type="ECO:0000256" key="7">
    <source>
        <dbReference type="ARBA" id="ARBA00023136"/>
    </source>
</evidence>
<evidence type="ECO:0000256" key="1">
    <source>
        <dbReference type="ARBA" id="ARBA00004651"/>
    </source>
</evidence>